<keyword evidence="2" id="KW-0175">Coiled coil</keyword>
<dbReference type="Gene3D" id="2.40.30.170">
    <property type="match status" value="1"/>
</dbReference>
<protein>
    <submittedName>
        <fullName evidence="7">RND family efflux transporter MFP subunit</fullName>
    </submittedName>
</protein>
<dbReference type="SUPFAM" id="SSF111369">
    <property type="entry name" value="HlyD-like secretion proteins"/>
    <property type="match status" value="2"/>
</dbReference>
<sequence length="492" mass="50825">MVKKIQPLWVAGLALTILVAGCSSKQAEPVSTNASTVTVAKVQSVPLNAVYDLSGTLAAVQQSPVAFELGGTVDSIRVDVGDSVNKGQSIAALDSADLQLKVSEAQEAVQQASAGLTAANASLSNATAVRSAAQAGVSAAEAQVEGAKAKQQGVLDGAREQEKQQARNAVSKAQAAYNQAKSAAERAETLFQNGLLTKQENEQAQTSFATAKDALDDANQQLSLTLAGASSSDRASAASAVKQAQVGVQSAQAQVSQASAGIEQAQASVQQAQASYDQANVSLAQAKLALSKSQLKSQVSGVVLEKDISVGQTVAAGTTAFTIGQINQLKVLLPVPDEQIAQWKTGQQVSLSLYDEQRTGRVTNIYPKTNDNTGTINVEVQLSNPKQDWKPGQVVKASRDVQSKKGIMVPVEAVVSMDDSPYVYRSVNGKAVRTPVKTGDLMDNKLVITDGLKVGDTIVTSGADRLMDGDSITAQAAGGTNATSGSQEGSAQ</sequence>
<feature type="chain" id="PRO_5045960317" evidence="3">
    <location>
        <begin position="28"/>
        <end position="492"/>
    </location>
</feature>
<evidence type="ECO:0000256" key="2">
    <source>
        <dbReference type="SAM" id="Coils"/>
    </source>
</evidence>
<feature type="coiled-coil region" evidence="2">
    <location>
        <begin position="163"/>
        <end position="221"/>
    </location>
</feature>
<dbReference type="Pfam" id="PF25954">
    <property type="entry name" value="Beta-barrel_RND_2"/>
    <property type="match status" value="1"/>
</dbReference>
<dbReference type="Pfam" id="PF25881">
    <property type="entry name" value="HH_YBHG"/>
    <property type="match status" value="1"/>
</dbReference>
<name>A0ABU1IUN2_9BACL</name>
<evidence type="ECO:0000256" key="1">
    <source>
        <dbReference type="ARBA" id="ARBA00009477"/>
    </source>
</evidence>
<dbReference type="InterPro" id="IPR006143">
    <property type="entry name" value="RND_pump_MFP"/>
</dbReference>
<evidence type="ECO:0000256" key="3">
    <source>
        <dbReference type="SAM" id="SignalP"/>
    </source>
</evidence>
<feature type="domain" description="YbhG-like alpha-helical hairpin" evidence="4">
    <location>
        <begin position="138"/>
        <end position="255"/>
    </location>
</feature>
<dbReference type="InterPro" id="IPR058792">
    <property type="entry name" value="Beta-barrel_RND_2"/>
</dbReference>
<evidence type="ECO:0000259" key="6">
    <source>
        <dbReference type="Pfam" id="PF25989"/>
    </source>
</evidence>
<dbReference type="Gene3D" id="1.10.287.470">
    <property type="entry name" value="Helix hairpin bin"/>
    <property type="match status" value="2"/>
</dbReference>
<evidence type="ECO:0000313" key="7">
    <source>
        <dbReference type="EMBL" id="MDR6242955.1"/>
    </source>
</evidence>
<organism evidence="7 8">
    <name type="scientific">Paenibacillus hunanensis</name>
    <dbReference type="NCBI Taxonomy" id="539262"/>
    <lineage>
        <taxon>Bacteria</taxon>
        <taxon>Bacillati</taxon>
        <taxon>Bacillota</taxon>
        <taxon>Bacilli</taxon>
        <taxon>Bacillales</taxon>
        <taxon>Paenibacillaceae</taxon>
        <taxon>Paenibacillus</taxon>
    </lineage>
</organism>
<dbReference type="Gene3D" id="2.40.50.100">
    <property type="match status" value="2"/>
</dbReference>
<dbReference type="Pfam" id="PF25989">
    <property type="entry name" value="YknX_C"/>
    <property type="match status" value="1"/>
</dbReference>
<evidence type="ECO:0000259" key="4">
    <source>
        <dbReference type="Pfam" id="PF25881"/>
    </source>
</evidence>
<feature type="coiled-coil region" evidence="2">
    <location>
        <begin position="248"/>
        <end position="282"/>
    </location>
</feature>
<feature type="signal peptide" evidence="3">
    <location>
        <begin position="1"/>
        <end position="27"/>
    </location>
</feature>
<reference evidence="7 8" key="1">
    <citation type="submission" date="2023-07" db="EMBL/GenBank/DDBJ databases">
        <title>Genomic Encyclopedia of Type Strains, Phase IV (KMG-IV): sequencing the most valuable type-strain genomes for metagenomic binning, comparative biology and taxonomic classification.</title>
        <authorList>
            <person name="Goeker M."/>
        </authorList>
    </citation>
    <scope>NUCLEOTIDE SEQUENCE [LARGE SCALE GENOMIC DNA]</scope>
    <source>
        <strain evidence="7 8">DSM 22170</strain>
    </source>
</reference>
<dbReference type="EMBL" id="JAVDQH010000003">
    <property type="protein sequence ID" value="MDR6242955.1"/>
    <property type="molecule type" value="Genomic_DNA"/>
</dbReference>
<dbReference type="PANTHER" id="PTHR30469">
    <property type="entry name" value="MULTIDRUG RESISTANCE PROTEIN MDTA"/>
    <property type="match status" value="1"/>
</dbReference>
<proteinExistence type="inferred from homology"/>
<dbReference type="InterPro" id="IPR058637">
    <property type="entry name" value="YknX-like_C"/>
</dbReference>
<dbReference type="NCBIfam" id="TIGR01730">
    <property type="entry name" value="RND_mfp"/>
    <property type="match status" value="1"/>
</dbReference>
<evidence type="ECO:0000313" key="8">
    <source>
        <dbReference type="Proteomes" id="UP001185028"/>
    </source>
</evidence>
<keyword evidence="3" id="KW-0732">Signal</keyword>
<keyword evidence="8" id="KW-1185">Reference proteome</keyword>
<evidence type="ECO:0000259" key="5">
    <source>
        <dbReference type="Pfam" id="PF25954"/>
    </source>
</evidence>
<comment type="similarity">
    <text evidence="1">Belongs to the membrane fusion protein (MFP) (TC 8.A.1) family.</text>
</comment>
<dbReference type="Gene3D" id="2.40.420.20">
    <property type="match status" value="1"/>
</dbReference>
<feature type="domain" description="YknX-like C-terminal permuted SH3-like" evidence="6">
    <location>
        <begin position="407"/>
        <end position="473"/>
    </location>
</feature>
<dbReference type="InterPro" id="IPR059052">
    <property type="entry name" value="HH_YbhG-like"/>
</dbReference>
<gene>
    <name evidence="7" type="ORF">JOC58_000840</name>
</gene>
<accession>A0ABU1IUN2</accession>
<dbReference type="RefSeq" id="WP_188775567.1">
    <property type="nucleotide sequence ID" value="NZ_BMMB01000004.1"/>
</dbReference>
<comment type="caution">
    <text evidence="7">The sequence shown here is derived from an EMBL/GenBank/DDBJ whole genome shotgun (WGS) entry which is preliminary data.</text>
</comment>
<dbReference type="Proteomes" id="UP001185028">
    <property type="component" value="Unassembled WGS sequence"/>
</dbReference>
<feature type="domain" description="CusB-like beta-barrel" evidence="5">
    <location>
        <begin position="334"/>
        <end position="398"/>
    </location>
</feature>
<dbReference type="PROSITE" id="PS51257">
    <property type="entry name" value="PROKAR_LIPOPROTEIN"/>
    <property type="match status" value="1"/>
</dbReference>